<dbReference type="Proteomes" id="UP000192726">
    <property type="component" value="Chromosome"/>
</dbReference>
<dbReference type="InterPro" id="IPR029058">
    <property type="entry name" value="AB_hydrolase_fold"/>
</dbReference>
<dbReference type="GO" id="GO:0004806">
    <property type="term" value="F:triacylglycerol lipase activity"/>
    <property type="evidence" value="ECO:0007669"/>
    <property type="project" value="TreeGrafter"/>
</dbReference>
<dbReference type="InterPro" id="IPR000073">
    <property type="entry name" value="AB_hydrolase_1"/>
</dbReference>
<dbReference type="Pfam" id="PF12697">
    <property type="entry name" value="Abhydrolase_6"/>
    <property type="match status" value="1"/>
</dbReference>
<dbReference type="RefSeq" id="WP_083107287.1">
    <property type="nucleotide sequence ID" value="NZ_CP020569.1"/>
</dbReference>
<dbReference type="GO" id="GO:0046503">
    <property type="term" value="P:glycerolipid catabolic process"/>
    <property type="evidence" value="ECO:0007669"/>
    <property type="project" value="TreeGrafter"/>
</dbReference>
<sequence length="280" mass="29908">MSTPPLLKLPPCARALRLETERGVFAVHDARPEAAPVGTALLVPGFTGSKEDFIALLEPLAAAGFRVVAVDGRGQHESPGPREELPYAQGELALDVLAQARALGGPVHLLGHSLGGLITRAAILLDPSPFLSFTLLSSGPAAITEAQQTRVRMLIEALGTLEMADIWEAMRAADAPEAPNPPEIDAFLRRRWLNTVPEQLMVTGRQILSEPDRVAELAAVPLPKHVVSGTTDDAWPVPLMDDMARRLSARRTVIEGAGHSPNAERSAATAASLTRFWLST</sequence>
<reference evidence="2 3" key="1">
    <citation type="submission" date="2017-04" db="EMBL/GenBank/DDBJ databases">
        <title>Complete Genome Sequence of Streptomyces gilvosporeus F607, a Capable Producer of Natamycin.</title>
        <authorList>
            <person name="Zong G."/>
            <person name="Zhong C."/>
            <person name="Fu J."/>
            <person name="Qin R."/>
            <person name="Cao G."/>
        </authorList>
    </citation>
    <scope>NUCLEOTIDE SEQUENCE [LARGE SCALE GENOMIC DNA]</scope>
    <source>
        <strain evidence="2 3">F607</strain>
    </source>
</reference>
<evidence type="ECO:0000313" key="2">
    <source>
        <dbReference type="EMBL" id="ARF57282.1"/>
    </source>
</evidence>
<keyword evidence="2" id="KW-0378">Hydrolase</keyword>
<dbReference type="PANTHER" id="PTHR43433">
    <property type="entry name" value="HYDROLASE, ALPHA/BETA FOLD FAMILY PROTEIN"/>
    <property type="match status" value="1"/>
</dbReference>
<dbReference type="SUPFAM" id="SSF53474">
    <property type="entry name" value="alpha/beta-Hydrolases"/>
    <property type="match status" value="1"/>
</dbReference>
<accession>A0A1V0TX66</accession>
<dbReference type="AlphaFoldDB" id="A0A1V0TX66"/>
<proteinExistence type="predicted"/>
<evidence type="ECO:0000259" key="1">
    <source>
        <dbReference type="Pfam" id="PF12697"/>
    </source>
</evidence>
<dbReference type="PANTHER" id="PTHR43433:SF5">
    <property type="entry name" value="AB HYDROLASE-1 DOMAIN-CONTAINING PROTEIN"/>
    <property type="match status" value="1"/>
</dbReference>
<protein>
    <submittedName>
        <fullName evidence="2">Alpha/beta hydrolase</fullName>
    </submittedName>
</protein>
<dbReference type="OrthoDB" id="3211023at2"/>
<dbReference type="InterPro" id="IPR050471">
    <property type="entry name" value="AB_hydrolase"/>
</dbReference>
<name>A0A1V0TX66_9ACTN</name>
<feature type="domain" description="AB hydrolase-1" evidence="1">
    <location>
        <begin position="41"/>
        <end position="271"/>
    </location>
</feature>
<dbReference type="Gene3D" id="3.40.50.1820">
    <property type="entry name" value="alpha/beta hydrolase"/>
    <property type="match status" value="1"/>
</dbReference>
<organism evidence="2 3">
    <name type="scientific">Streptomyces gilvosporeus</name>
    <dbReference type="NCBI Taxonomy" id="553510"/>
    <lineage>
        <taxon>Bacteria</taxon>
        <taxon>Bacillati</taxon>
        <taxon>Actinomycetota</taxon>
        <taxon>Actinomycetes</taxon>
        <taxon>Kitasatosporales</taxon>
        <taxon>Streptomycetaceae</taxon>
        <taxon>Streptomyces</taxon>
    </lineage>
</organism>
<dbReference type="EMBL" id="CP020569">
    <property type="protein sequence ID" value="ARF57282.1"/>
    <property type="molecule type" value="Genomic_DNA"/>
</dbReference>
<dbReference type="STRING" id="553510.B1H19_26695"/>
<dbReference type="KEGG" id="sgv:B1H19_26695"/>
<keyword evidence="3" id="KW-1185">Reference proteome</keyword>
<evidence type="ECO:0000313" key="3">
    <source>
        <dbReference type="Proteomes" id="UP000192726"/>
    </source>
</evidence>
<gene>
    <name evidence="2" type="ORF">B1H19_26695</name>
</gene>